<feature type="compositionally biased region" description="Basic and acidic residues" evidence="9">
    <location>
        <begin position="497"/>
        <end position="510"/>
    </location>
</feature>
<evidence type="ECO:0000313" key="12">
    <source>
        <dbReference type="Proteomes" id="UP000516437"/>
    </source>
</evidence>
<gene>
    <name evidence="11" type="ORF">CJ030_MR8G022033</name>
</gene>
<feature type="region of interest" description="Disordered" evidence="9">
    <location>
        <begin position="489"/>
        <end position="510"/>
    </location>
</feature>
<evidence type="ECO:0000256" key="4">
    <source>
        <dbReference type="ARBA" id="ARBA00022692"/>
    </source>
</evidence>
<evidence type="ECO:0000256" key="2">
    <source>
        <dbReference type="ARBA" id="ARBA00007079"/>
    </source>
</evidence>
<dbReference type="AlphaFoldDB" id="A0A6A1URT8"/>
<dbReference type="GO" id="GO:0015743">
    <property type="term" value="P:malate transport"/>
    <property type="evidence" value="ECO:0007669"/>
    <property type="project" value="InterPro"/>
</dbReference>
<proteinExistence type="inferred from homology"/>
<keyword evidence="12" id="KW-1185">Reference proteome</keyword>
<reference evidence="11 12" key="1">
    <citation type="journal article" date="2019" name="Plant Biotechnol. J.">
        <title>The red bayberry genome and genetic basis of sex determination.</title>
        <authorList>
            <person name="Jia H.M."/>
            <person name="Jia H.J."/>
            <person name="Cai Q.L."/>
            <person name="Wang Y."/>
            <person name="Zhao H.B."/>
            <person name="Yang W.F."/>
            <person name="Wang G.Y."/>
            <person name="Li Y.H."/>
            <person name="Zhan D.L."/>
            <person name="Shen Y.T."/>
            <person name="Niu Q.F."/>
            <person name="Chang L."/>
            <person name="Qiu J."/>
            <person name="Zhao L."/>
            <person name="Xie H.B."/>
            <person name="Fu W.Y."/>
            <person name="Jin J."/>
            <person name="Li X.W."/>
            <person name="Jiao Y."/>
            <person name="Zhou C.C."/>
            <person name="Tu T."/>
            <person name="Chai C.Y."/>
            <person name="Gao J.L."/>
            <person name="Fan L.J."/>
            <person name="van de Weg E."/>
            <person name="Wang J.Y."/>
            <person name="Gao Z.S."/>
        </authorList>
    </citation>
    <scope>NUCLEOTIDE SEQUENCE [LARGE SCALE GENOMIC DNA]</scope>
    <source>
        <tissue evidence="11">Leaves</tissue>
    </source>
</reference>
<dbReference type="Pfam" id="PF11744">
    <property type="entry name" value="ALMT"/>
    <property type="match status" value="2"/>
</dbReference>
<dbReference type="Proteomes" id="UP000516437">
    <property type="component" value="Chromosome 8"/>
</dbReference>
<keyword evidence="6" id="KW-0406">Ion transport</keyword>
<evidence type="ECO:0000256" key="6">
    <source>
        <dbReference type="ARBA" id="ARBA00023065"/>
    </source>
</evidence>
<keyword evidence="8" id="KW-0407">Ion channel</keyword>
<comment type="similarity">
    <text evidence="2">Belongs to the aromatic acid exporter (TC 2.A.85) family.</text>
</comment>
<evidence type="ECO:0000256" key="9">
    <source>
        <dbReference type="SAM" id="MobiDB-lite"/>
    </source>
</evidence>
<feature type="transmembrane region" description="Helical" evidence="10">
    <location>
        <begin position="99"/>
        <end position="119"/>
    </location>
</feature>
<keyword evidence="7 10" id="KW-0472">Membrane</keyword>
<feature type="transmembrane region" description="Helical" evidence="10">
    <location>
        <begin position="211"/>
        <end position="233"/>
    </location>
</feature>
<dbReference type="PANTHER" id="PTHR31086">
    <property type="entry name" value="ALUMINUM-ACTIVATED MALATE TRANSPORTER 10"/>
    <property type="match status" value="1"/>
</dbReference>
<evidence type="ECO:0000256" key="5">
    <source>
        <dbReference type="ARBA" id="ARBA00022989"/>
    </source>
</evidence>
<accession>A0A6A1URT8</accession>
<evidence type="ECO:0000313" key="11">
    <source>
        <dbReference type="EMBL" id="KAB1202518.1"/>
    </source>
</evidence>
<keyword evidence="3" id="KW-0813">Transport</keyword>
<comment type="subcellular location">
    <subcellularLocation>
        <location evidence="1">Membrane</location>
        <topology evidence="1">Multi-pass membrane protein</topology>
    </subcellularLocation>
</comment>
<evidence type="ECO:0000256" key="7">
    <source>
        <dbReference type="ARBA" id="ARBA00023136"/>
    </source>
</evidence>
<evidence type="ECO:0000256" key="1">
    <source>
        <dbReference type="ARBA" id="ARBA00004141"/>
    </source>
</evidence>
<evidence type="ECO:0000256" key="10">
    <source>
        <dbReference type="SAM" id="Phobius"/>
    </source>
</evidence>
<dbReference type="EMBL" id="RXIC02000026">
    <property type="protein sequence ID" value="KAB1202518.1"/>
    <property type="molecule type" value="Genomic_DNA"/>
</dbReference>
<keyword evidence="4 10" id="KW-0812">Transmembrane</keyword>
<dbReference type="GO" id="GO:0016020">
    <property type="term" value="C:membrane"/>
    <property type="evidence" value="ECO:0007669"/>
    <property type="project" value="UniProtKB-SubCell"/>
</dbReference>
<feature type="transmembrane region" description="Helical" evidence="10">
    <location>
        <begin position="150"/>
        <end position="169"/>
    </location>
</feature>
<comment type="caution">
    <text evidence="11">The sequence shown here is derived from an EMBL/GenBank/DDBJ whole genome shotgun (WGS) entry which is preliminary data.</text>
</comment>
<evidence type="ECO:0000256" key="8">
    <source>
        <dbReference type="ARBA" id="ARBA00023303"/>
    </source>
</evidence>
<dbReference type="GO" id="GO:0034220">
    <property type="term" value="P:monoatomic ion transmembrane transport"/>
    <property type="evidence" value="ECO:0007669"/>
    <property type="project" value="UniProtKB-KW"/>
</dbReference>
<evidence type="ECO:0000256" key="3">
    <source>
        <dbReference type="ARBA" id="ARBA00022448"/>
    </source>
</evidence>
<organism evidence="11 12">
    <name type="scientific">Morella rubra</name>
    <name type="common">Chinese bayberry</name>
    <dbReference type="NCBI Taxonomy" id="262757"/>
    <lineage>
        <taxon>Eukaryota</taxon>
        <taxon>Viridiplantae</taxon>
        <taxon>Streptophyta</taxon>
        <taxon>Embryophyta</taxon>
        <taxon>Tracheophyta</taxon>
        <taxon>Spermatophyta</taxon>
        <taxon>Magnoliopsida</taxon>
        <taxon>eudicotyledons</taxon>
        <taxon>Gunneridae</taxon>
        <taxon>Pentapetalae</taxon>
        <taxon>rosids</taxon>
        <taxon>fabids</taxon>
        <taxon>Fagales</taxon>
        <taxon>Myricaceae</taxon>
        <taxon>Morella</taxon>
    </lineage>
</organism>
<feature type="transmembrane region" description="Helical" evidence="10">
    <location>
        <begin position="181"/>
        <end position="199"/>
    </location>
</feature>
<dbReference type="OrthoDB" id="1686226at2759"/>
<feature type="transmembrane region" description="Helical" evidence="10">
    <location>
        <begin position="76"/>
        <end position="93"/>
    </location>
</feature>
<keyword evidence="5 10" id="KW-1133">Transmembrane helix</keyword>
<protein>
    <submittedName>
        <fullName evidence="11">Aluminum-activated malate transporter 10</fullName>
    </submittedName>
</protein>
<dbReference type="InterPro" id="IPR020966">
    <property type="entry name" value="ALMT"/>
</dbReference>
<name>A0A6A1URT8_9ROSI</name>
<sequence>MAKENEVSEKLESRINIPVPGWTSKEFVSESGPVHKGWVGLKCFFSRPTLKIRRFLANAWSLAVADPIKVIHGCKVGLALTLVSLFYYIWPLFDGLGGNTVWAVLTVVVVFESTVGATISKSINRAMGTSLGGSLAVGVQMIARTSGKDIETVIVGIAIFFLAAVASFVRFIPSLKARFDYGVMIWILTFSMISVNGYRVEKVYEEAYERLVTVCIGTSFCIFISMLVAPIWAVDDPCCARDRSCPWNFCPALHKYGSIGILFPMPYSMNFDDINDHQTRASKSVALGRGTVLSIGKRGRVSPSRGCVTEFFKSEDKTMPADDEHRRKRMQGYKSVLNTKASEESMANFARWEPAHGLFSFGHPWKQYLKTGAAVRNCAYFIEALHTCVNSEIKAPDQYLKKSVQDACLTLSGYCSDVLKELALTLETMTRSSKIEFLIVTRIESIVDAVDQLANLAKFKLPKEISGKTEAIVPEKADQVKRNSRFQWLQSSRNKNPPRDLPHAYTSRGHDDPTKVRVTWFFF</sequence>